<name>A0A8H4Q7R1_9HYPO</name>
<dbReference type="InterPro" id="IPR051189">
    <property type="entry name" value="Splicing_assoc_domain"/>
</dbReference>
<evidence type="ECO:0000313" key="5">
    <source>
        <dbReference type="Proteomes" id="UP000562929"/>
    </source>
</evidence>
<dbReference type="AlphaFoldDB" id="A0A8H4Q7R1"/>
<sequence>MLQRQTEPPTSQAPNHSTDLSVARQSARLSAQVKSSVEGMSQIPIKTGVDRQEEDVTLPCTAKKQETITFPPLALRCRKFIHELANQFGVKSKSVGGTDQRCPSLSRTAKTLPYAESRFEQALAHLRRDYCSYIQKTQVGQWRKPELNNPENRGRVMLEKMGWSNGTALGAADNKGILQPVTHTMRRNKIGLQ</sequence>
<evidence type="ECO:0000259" key="2">
    <source>
        <dbReference type="PROSITE" id="PS50174"/>
    </source>
</evidence>
<reference evidence="4 5" key="1">
    <citation type="journal article" date="2020" name="G3 (Bethesda)">
        <title>Genetic Underpinnings of Host Manipulation by Ophiocordyceps as Revealed by Comparative Transcriptomics.</title>
        <authorList>
            <person name="Will I."/>
            <person name="Das B."/>
            <person name="Trinh T."/>
            <person name="Brachmann A."/>
            <person name="Ohm R.A."/>
            <person name="de Bekker C."/>
        </authorList>
    </citation>
    <scope>NUCLEOTIDE SEQUENCE [LARGE SCALE GENOMIC DNA]</scope>
    <source>
        <strain evidence="4 5">EC05</strain>
    </source>
</reference>
<dbReference type="Gene3D" id="3.30.1370.50">
    <property type="entry name" value="R3H-like domain"/>
    <property type="match status" value="1"/>
</dbReference>
<dbReference type="PROSITE" id="PS51061">
    <property type="entry name" value="R3H"/>
    <property type="match status" value="1"/>
</dbReference>
<dbReference type="PROSITE" id="PS50174">
    <property type="entry name" value="G_PATCH"/>
    <property type="match status" value="1"/>
</dbReference>
<dbReference type="OrthoDB" id="21470at2759"/>
<evidence type="ECO:0000256" key="1">
    <source>
        <dbReference type="SAM" id="MobiDB-lite"/>
    </source>
</evidence>
<gene>
    <name evidence="4" type="ORF">GQ602_003258</name>
</gene>
<dbReference type="SMART" id="SM00443">
    <property type="entry name" value="G_patch"/>
    <property type="match status" value="1"/>
</dbReference>
<dbReference type="InterPro" id="IPR036867">
    <property type="entry name" value="R3H_dom_sf"/>
</dbReference>
<dbReference type="PANTHER" id="PTHR14195">
    <property type="entry name" value="G PATCH DOMAIN CONTAINING PROTEIN 2"/>
    <property type="match status" value="1"/>
</dbReference>
<feature type="region of interest" description="Disordered" evidence="1">
    <location>
        <begin position="1"/>
        <end position="25"/>
    </location>
</feature>
<keyword evidence="5" id="KW-1185">Reference proteome</keyword>
<dbReference type="Pfam" id="PF01424">
    <property type="entry name" value="R3H"/>
    <property type="match status" value="1"/>
</dbReference>
<dbReference type="Pfam" id="PF01585">
    <property type="entry name" value="G-patch"/>
    <property type="match status" value="1"/>
</dbReference>
<dbReference type="SUPFAM" id="SSF82708">
    <property type="entry name" value="R3H domain"/>
    <property type="match status" value="1"/>
</dbReference>
<evidence type="ECO:0000313" key="4">
    <source>
        <dbReference type="EMBL" id="KAF4589369.1"/>
    </source>
</evidence>
<dbReference type="EMBL" id="JAACLJ010000003">
    <property type="protein sequence ID" value="KAF4589369.1"/>
    <property type="molecule type" value="Genomic_DNA"/>
</dbReference>
<evidence type="ECO:0000259" key="3">
    <source>
        <dbReference type="PROSITE" id="PS51061"/>
    </source>
</evidence>
<feature type="domain" description="R3H" evidence="3">
    <location>
        <begin position="46"/>
        <end position="109"/>
    </location>
</feature>
<organism evidence="4 5">
    <name type="scientific">Ophiocordyceps camponoti-floridani</name>
    <dbReference type="NCBI Taxonomy" id="2030778"/>
    <lineage>
        <taxon>Eukaryota</taxon>
        <taxon>Fungi</taxon>
        <taxon>Dikarya</taxon>
        <taxon>Ascomycota</taxon>
        <taxon>Pezizomycotina</taxon>
        <taxon>Sordariomycetes</taxon>
        <taxon>Hypocreomycetidae</taxon>
        <taxon>Hypocreales</taxon>
        <taxon>Ophiocordycipitaceae</taxon>
        <taxon>Ophiocordyceps</taxon>
    </lineage>
</organism>
<dbReference type="Proteomes" id="UP000562929">
    <property type="component" value="Unassembled WGS sequence"/>
</dbReference>
<dbReference type="InterPro" id="IPR000467">
    <property type="entry name" value="G_patch_dom"/>
</dbReference>
<dbReference type="GO" id="GO:0003676">
    <property type="term" value="F:nucleic acid binding"/>
    <property type="evidence" value="ECO:0007669"/>
    <property type="project" value="UniProtKB-UniRule"/>
</dbReference>
<comment type="caution">
    <text evidence="4">The sequence shown here is derived from an EMBL/GenBank/DDBJ whole genome shotgun (WGS) entry which is preliminary data.</text>
</comment>
<accession>A0A8H4Q7R1</accession>
<feature type="domain" description="G-patch" evidence="2">
    <location>
        <begin position="150"/>
        <end position="193"/>
    </location>
</feature>
<proteinExistence type="predicted"/>
<protein>
    <submittedName>
        <fullName evidence="4">Protein SQS1</fullName>
    </submittedName>
</protein>
<dbReference type="InterPro" id="IPR001374">
    <property type="entry name" value="R3H_dom"/>
</dbReference>